<dbReference type="Proteomes" id="UP000000366">
    <property type="component" value="Chromosome"/>
</dbReference>
<dbReference type="Pfam" id="PF01569">
    <property type="entry name" value="PAP2"/>
    <property type="match status" value="1"/>
</dbReference>
<reference evidence="3 4" key="1">
    <citation type="journal article" date="2007" name="J. Bacteriol.">
        <title>Whole-genome analysis of the methyl tert-butyl ether-degrading beta-proteobacterium Methylibium petroleiphilum PM1.</title>
        <authorList>
            <person name="Kane S.R."/>
            <person name="Chakicherla A.Y."/>
            <person name="Chain P.S.G."/>
            <person name="Schmidt R."/>
            <person name="Shin M.W."/>
            <person name="Legler T.C."/>
            <person name="Scow K.M."/>
            <person name="Larimer F.W."/>
            <person name="Lucas S.M."/>
            <person name="Richardson P.M."/>
            <person name="Hristova K.R."/>
        </authorList>
    </citation>
    <scope>NUCLEOTIDE SEQUENCE [LARGE SCALE GENOMIC DNA]</scope>
    <source>
        <strain evidence="4">ATCC BAA-1232 / LMG 22953 / PM1</strain>
    </source>
</reference>
<keyword evidence="1" id="KW-0472">Membrane</keyword>
<feature type="transmembrane region" description="Helical" evidence="1">
    <location>
        <begin position="171"/>
        <end position="189"/>
    </location>
</feature>
<gene>
    <name evidence="3" type="ordered locus">Mpe_A2021</name>
</gene>
<feature type="transmembrane region" description="Helical" evidence="1">
    <location>
        <begin position="21"/>
        <end position="44"/>
    </location>
</feature>
<protein>
    <recommendedName>
        <fullName evidence="2">Phosphatidic acid phosphatase type 2/haloperoxidase domain-containing protein</fullName>
    </recommendedName>
</protein>
<feature type="domain" description="Phosphatidic acid phosphatase type 2/haloperoxidase" evidence="2">
    <location>
        <begin position="113"/>
        <end position="215"/>
    </location>
</feature>
<dbReference type="InterPro" id="IPR000326">
    <property type="entry name" value="PAP2/HPO"/>
</dbReference>
<feature type="transmembrane region" description="Helical" evidence="1">
    <location>
        <begin position="140"/>
        <end position="159"/>
    </location>
</feature>
<proteinExistence type="predicted"/>
<evidence type="ECO:0000256" key="1">
    <source>
        <dbReference type="SAM" id="Phobius"/>
    </source>
</evidence>
<feature type="transmembrane region" description="Helical" evidence="1">
    <location>
        <begin position="97"/>
        <end position="115"/>
    </location>
</feature>
<dbReference type="Gene3D" id="1.20.144.10">
    <property type="entry name" value="Phosphatidic acid phosphatase type 2/haloperoxidase"/>
    <property type="match status" value="1"/>
</dbReference>
<evidence type="ECO:0000313" key="3">
    <source>
        <dbReference type="EMBL" id="ABM94979.1"/>
    </source>
</evidence>
<dbReference type="AlphaFoldDB" id="A2SHE0"/>
<keyword evidence="4" id="KW-1185">Reference proteome</keyword>
<feature type="transmembrane region" description="Helical" evidence="1">
    <location>
        <begin position="195"/>
        <end position="215"/>
    </location>
</feature>
<dbReference type="STRING" id="420662.Mpe_A2021"/>
<dbReference type="eggNOG" id="COG0671">
    <property type="taxonomic scope" value="Bacteria"/>
</dbReference>
<dbReference type="KEGG" id="mpt:Mpe_A2021"/>
<evidence type="ECO:0000259" key="2">
    <source>
        <dbReference type="Pfam" id="PF01569"/>
    </source>
</evidence>
<organism evidence="3 4">
    <name type="scientific">Methylibium petroleiphilum (strain ATCC BAA-1232 / LMG 22953 / PM1)</name>
    <dbReference type="NCBI Taxonomy" id="420662"/>
    <lineage>
        <taxon>Bacteria</taxon>
        <taxon>Pseudomonadati</taxon>
        <taxon>Pseudomonadota</taxon>
        <taxon>Betaproteobacteria</taxon>
        <taxon>Burkholderiales</taxon>
        <taxon>Sphaerotilaceae</taxon>
        <taxon>Methylibium</taxon>
    </lineage>
</organism>
<dbReference type="HOGENOM" id="CLU_082646_0_0_4"/>
<keyword evidence="1" id="KW-1133">Transmembrane helix</keyword>
<sequence length="237" mass="26262">MKHRLLPPVGWLHELRRRTRVLSLVKMTGTTLGITLFFVAYFWVMRHTPQAITTMPLIAMDDWVDFQPAALPLYASLWFYVSIAPALLDDAREVRTYALSALLLSLVGLAIFWFWPSKVPEFDIDWARHEAVAFLKSADVAGNACPSLHAAFAVYTAVWFERVFRQTSAGLVMRGLNALWCMGILYATLAIRQHVALDMLAGSALGGLVGWLSLLSLAPRPLVRPAAGAPAPRTGET</sequence>
<accession>A2SHE0</accession>
<dbReference type="RefSeq" id="WP_011829616.1">
    <property type="nucleotide sequence ID" value="NC_008825.1"/>
</dbReference>
<feature type="transmembrane region" description="Helical" evidence="1">
    <location>
        <begin position="69"/>
        <end position="88"/>
    </location>
</feature>
<evidence type="ECO:0000313" key="4">
    <source>
        <dbReference type="Proteomes" id="UP000000366"/>
    </source>
</evidence>
<dbReference type="EMBL" id="CP000555">
    <property type="protein sequence ID" value="ABM94979.1"/>
    <property type="molecule type" value="Genomic_DNA"/>
</dbReference>
<name>A2SHE0_METPP</name>
<keyword evidence="1" id="KW-0812">Transmembrane</keyword>